<dbReference type="AlphaFoldDB" id="A0A7N0TD01"/>
<feature type="region of interest" description="Disordered" evidence="1">
    <location>
        <begin position="74"/>
        <end position="93"/>
    </location>
</feature>
<feature type="region of interest" description="Disordered" evidence="1">
    <location>
        <begin position="101"/>
        <end position="126"/>
    </location>
</feature>
<feature type="compositionally biased region" description="Low complexity" evidence="1">
    <location>
        <begin position="230"/>
        <end position="245"/>
    </location>
</feature>
<protein>
    <submittedName>
        <fullName evidence="2">Uncharacterized protein</fullName>
    </submittedName>
</protein>
<feature type="compositionally biased region" description="Pro residues" evidence="1">
    <location>
        <begin position="268"/>
        <end position="281"/>
    </location>
</feature>
<organism evidence="2 3">
    <name type="scientific">Kalanchoe fedtschenkoi</name>
    <name type="common">Lavender scallops</name>
    <name type="synonym">South American air plant</name>
    <dbReference type="NCBI Taxonomy" id="63787"/>
    <lineage>
        <taxon>Eukaryota</taxon>
        <taxon>Viridiplantae</taxon>
        <taxon>Streptophyta</taxon>
        <taxon>Embryophyta</taxon>
        <taxon>Tracheophyta</taxon>
        <taxon>Spermatophyta</taxon>
        <taxon>Magnoliopsida</taxon>
        <taxon>eudicotyledons</taxon>
        <taxon>Gunneridae</taxon>
        <taxon>Pentapetalae</taxon>
        <taxon>Saxifragales</taxon>
        <taxon>Crassulaceae</taxon>
        <taxon>Kalanchoe</taxon>
    </lineage>
</organism>
<sequence length="303" mass="32162">MDLLDVEEVVKICVNDERKAAELLARLARRGTEQSLPGSSMELLVPKSDSSKPRPRVCKKRRIGMETLEFLSEPAAESSLSEAEAQARATEEVERAPFLPKWGGSRYRYTKDPVAPPPLPSAAEQERHRVDLALLYDAEGSSLLPKWKRSASRTKMASVAAKPRREANPPAVAPSPPPPPLPLPSAEHNARPSSSACDHPWSLDLNLPPPAEDEAPAAADPPHNDPPLAPSEASAASSSSALVPSPLNPTRPPPPENNEDKAAAAPDQPDPLPAASPPPDARPSSGGMQRAGPLPAQVNPLAI</sequence>
<feature type="compositionally biased region" description="Pro residues" evidence="1">
    <location>
        <begin position="246"/>
        <end position="256"/>
    </location>
</feature>
<name>A0A7N0TD01_KALFE</name>
<keyword evidence="3" id="KW-1185">Reference proteome</keyword>
<evidence type="ECO:0000313" key="2">
    <source>
        <dbReference type="EnsemblPlants" id="Kaladp0032s0270.1.v1.1.CDS.1"/>
    </source>
</evidence>
<evidence type="ECO:0000256" key="1">
    <source>
        <dbReference type="SAM" id="MobiDB-lite"/>
    </source>
</evidence>
<feature type="compositionally biased region" description="Pro residues" evidence="1">
    <location>
        <begin position="171"/>
        <end position="183"/>
    </location>
</feature>
<feature type="region of interest" description="Disordered" evidence="1">
    <location>
        <begin position="30"/>
        <end position="57"/>
    </location>
</feature>
<dbReference type="Gramene" id="Kaladp0032s0270.1.v1.1">
    <property type="protein sequence ID" value="Kaladp0032s0270.1.v1.1.CDS.1"/>
    <property type="gene ID" value="Kaladp0032s0270.v1.1"/>
</dbReference>
<dbReference type="OMA" id="CVNDERK"/>
<proteinExistence type="predicted"/>
<reference evidence="2" key="1">
    <citation type="submission" date="2021-01" db="UniProtKB">
        <authorList>
            <consortium name="EnsemblPlants"/>
        </authorList>
    </citation>
    <scope>IDENTIFICATION</scope>
</reference>
<accession>A0A7N0TD01</accession>
<feature type="region of interest" description="Disordered" evidence="1">
    <location>
        <begin position="144"/>
        <end position="303"/>
    </location>
</feature>
<feature type="compositionally biased region" description="Low complexity" evidence="1">
    <location>
        <begin position="74"/>
        <end position="87"/>
    </location>
</feature>
<evidence type="ECO:0000313" key="3">
    <source>
        <dbReference type="Proteomes" id="UP000594263"/>
    </source>
</evidence>
<dbReference type="EnsemblPlants" id="Kaladp0032s0270.1.v1.1">
    <property type="protein sequence ID" value="Kaladp0032s0270.1.v1.1.CDS.1"/>
    <property type="gene ID" value="Kaladp0032s0270.v1.1"/>
</dbReference>
<dbReference type="Proteomes" id="UP000594263">
    <property type="component" value="Unplaced"/>
</dbReference>